<keyword evidence="3" id="KW-0808">Transferase</keyword>
<name>A0A9D2S4L7_9FIRM</name>
<sequence length="253" mass="27621">MAKKKRGSEKSRRKLLMVGPDAPFQYVEAYKSLRTNLEFLSASTGCKVILITSSVQEEGKSNVAINLASTMASGGKRVVLVDSDLRKGSLSRYLHLSHNRPGISNIVAGQATLNDALVRFKNVQFTLLPVGPLPPNPSEMLSLPAVEQMFDTLREYYDYIIVDTPPVSVVTDAAVMCRMADGVVLVVRSGVTTIQGAQLSKKKLEAVGARILGVVLNGYDARRIGRRDGYSYAYSYSYYAGDDQSEDKKATLS</sequence>
<dbReference type="SUPFAM" id="SSF52540">
    <property type="entry name" value="P-loop containing nucleoside triphosphate hydrolases"/>
    <property type="match status" value="1"/>
</dbReference>
<reference evidence="10" key="1">
    <citation type="journal article" date="2021" name="PeerJ">
        <title>Extensive microbial diversity within the chicken gut microbiome revealed by metagenomics and culture.</title>
        <authorList>
            <person name="Gilroy R."/>
            <person name="Ravi A."/>
            <person name="Getino M."/>
            <person name="Pursley I."/>
            <person name="Horton D.L."/>
            <person name="Alikhan N.F."/>
            <person name="Baker D."/>
            <person name="Gharbi K."/>
            <person name="Hall N."/>
            <person name="Watson M."/>
            <person name="Adriaenssens E.M."/>
            <person name="Foster-Nyarko E."/>
            <person name="Jarju S."/>
            <person name="Secka A."/>
            <person name="Antonio M."/>
            <person name="Oren A."/>
            <person name="Chaudhuri R.R."/>
            <person name="La Ragione R."/>
            <person name="Hildebrand F."/>
            <person name="Pallen M.J."/>
        </authorList>
    </citation>
    <scope>NUCLEOTIDE SEQUENCE</scope>
    <source>
        <strain evidence="10">ChiBcec8-13705</strain>
    </source>
</reference>
<keyword evidence="7" id="KW-0829">Tyrosine-protein kinase</keyword>
<dbReference type="PANTHER" id="PTHR32309:SF13">
    <property type="entry name" value="FERRIC ENTEROBACTIN TRANSPORT PROTEIN FEPE"/>
    <property type="match status" value="1"/>
</dbReference>
<feature type="domain" description="AAA" evidence="9">
    <location>
        <begin position="58"/>
        <end position="199"/>
    </location>
</feature>
<evidence type="ECO:0000256" key="2">
    <source>
        <dbReference type="ARBA" id="ARBA00011903"/>
    </source>
</evidence>
<dbReference type="NCBIfam" id="TIGR01007">
    <property type="entry name" value="eps_fam"/>
    <property type="match status" value="1"/>
</dbReference>
<dbReference type="EMBL" id="DWYG01000138">
    <property type="protein sequence ID" value="HJB42485.1"/>
    <property type="molecule type" value="Genomic_DNA"/>
</dbReference>
<dbReference type="GO" id="GO:0004715">
    <property type="term" value="F:non-membrane spanning protein tyrosine kinase activity"/>
    <property type="evidence" value="ECO:0007669"/>
    <property type="project" value="UniProtKB-EC"/>
</dbReference>
<evidence type="ECO:0000256" key="6">
    <source>
        <dbReference type="ARBA" id="ARBA00022840"/>
    </source>
</evidence>
<protein>
    <recommendedName>
        <fullName evidence="2">non-specific protein-tyrosine kinase</fullName>
        <ecNumber evidence="2">2.7.10.2</ecNumber>
    </recommendedName>
</protein>
<comment type="catalytic activity">
    <reaction evidence="8">
        <text>L-tyrosyl-[protein] + ATP = O-phospho-L-tyrosyl-[protein] + ADP + H(+)</text>
        <dbReference type="Rhea" id="RHEA:10596"/>
        <dbReference type="Rhea" id="RHEA-COMP:10136"/>
        <dbReference type="Rhea" id="RHEA-COMP:20101"/>
        <dbReference type="ChEBI" id="CHEBI:15378"/>
        <dbReference type="ChEBI" id="CHEBI:30616"/>
        <dbReference type="ChEBI" id="CHEBI:46858"/>
        <dbReference type="ChEBI" id="CHEBI:61978"/>
        <dbReference type="ChEBI" id="CHEBI:456216"/>
        <dbReference type="EC" id="2.7.10.2"/>
    </reaction>
</comment>
<dbReference type="FunFam" id="3.40.50.300:FF:000527">
    <property type="entry name" value="Tyrosine-protein kinase etk"/>
    <property type="match status" value="1"/>
</dbReference>
<evidence type="ECO:0000256" key="7">
    <source>
        <dbReference type="ARBA" id="ARBA00023137"/>
    </source>
</evidence>
<dbReference type="GO" id="GO:0042802">
    <property type="term" value="F:identical protein binding"/>
    <property type="evidence" value="ECO:0007669"/>
    <property type="project" value="UniProtKB-ARBA"/>
</dbReference>
<evidence type="ECO:0000256" key="3">
    <source>
        <dbReference type="ARBA" id="ARBA00022679"/>
    </source>
</evidence>
<proteinExistence type="inferred from homology"/>
<comment type="similarity">
    <text evidence="1">Belongs to the CpsD/CapB family.</text>
</comment>
<dbReference type="GO" id="GO:0005886">
    <property type="term" value="C:plasma membrane"/>
    <property type="evidence" value="ECO:0007669"/>
    <property type="project" value="UniProtKB-ARBA"/>
</dbReference>
<evidence type="ECO:0000256" key="8">
    <source>
        <dbReference type="ARBA" id="ARBA00051245"/>
    </source>
</evidence>
<evidence type="ECO:0000313" key="10">
    <source>
        <dbReference type="EMBL" id="HJB42485.1"/>
    </source>
</evidence>
<gene>
    <name evidence="10" type="ORF">H9945_08300</name>
</gene>
<dbReference type="InterPro" id="IPR050445">
    <property type="entry name" value="Bact_polysacc_biosynth/exp"/>
</dbReference>
<evidence type="ECO:0000313" key="11">
    <source>
        <dbReference type="Proteomes" id="UP000886803"/>
    </source>
</evidence>
<dbReference type="InterPro" id="IPR027417">
    <property type="entry name" value="P-loop_NTPase"/>
</dbReference>
<evidence type="ECO:0000256" key="4">
    <source>
        <dbReference type="ARBA" id="ARBA00022741"/>
    </source>
</evidence>
<keyword evidence="6" id="KW-0067">ATP-binding</keyword>
<dbReference type="EC" id="2.7.10.2" evidence="2"/>
<keyword evidence="4" id="KW-0547">Nucleotide-binding</keyword>
<dbReference type="CDD" id="cd05387">
    <property type="entry name" value="BY-kinase"/>
    <property type="match status" value="1"/>
</dbReference>
<dbReference type="InterPro" id="IPR025669">
    <property type="entry name" value="AAA_dom"/>
</dbReference>
<evidence type="ECO:0000256" key="1">
    <source>
        <dbReference type="ARBA" id="ARBA00007316"/>
    </source>
</evidence>
<accession>A0A9D2S4L7</accession>
<dbReference type="Gene3D" id="3.40.50.300">
    <property type="entry name" value="P-loop containing nucleotide triphosphate hydrolases"/>
    <property type="match status" value="1"/>
</dbReference>
<keyword evidence="5 10" id="KW-0418">Kinase</keyword>
<reference evidence="10" key="2">
    <citation type="submission" date="2021-04" db="EMBL/GenBank/DDBJ databases">
        <authorList>
            <person name="Gilroy R."/>
        </authorList>
    </citation>
    <scope>NUCLEOTIDE SEQUENCE</scope>
    <source>
        <strain evidence="10">ChiBcec8-13705</strain>
    </source>
</reference>
<dbReference type="PANTHER" id="PTHR32309">
    <property type="entry name" value="TYROSINE-PROTEIN KINASE"/>
    <property type="match status" value="1"/>
</dbReference>
<dbReference type="GO" id="GO:0005524">
    <property type="term" value="F:ATP binding"/>
    <property type="evidence" value="ECO:0007669"/>
    <property type="project" value="UniProtKB-KW"/>
</dbReference>
<dbReference type="Pfam" id="PF13614">
    <property type="entry name" value="AAA_31"/>
    <property type="match status" value="1"/>
</dbReference>
<organism evidence="10 11">
    <name type="scientific">Candidatus Gemmiger avicola</name>
    <dbReference type="NCBI Taxonomy" id="2838605"/>
    <lineage>
        <taxon>Bacteria</taxon>
        <taxon>Bacillati</taxon>
        <taxon>Bacillota</taxon>
        <taxon>Clostridia</taxon>
        <taxon>Eubacteriales</taxon>
        <taxon>Gemmiger</taxon>
    </lineage>
</organism>
<dbReference type="InterPro" id="IPR005702">
    <property type="entry name" value="Wzc-like_C"/>
</dbReference>
<dbReference type="Proteomes" id="UP000886803">
    <property type="component" value="Unassembled WGS sequence"/>
</dbReference>
<comment type="caution">
    <text evidence="10">The sequence shown here is derived from an EMBL/GenBank/DDBJ whole genome shotgun (WGS) entry which is preliminary data.</text>
</comment>
<dbReference type="AlphaFoldDB" id="A0A9D2S4L7"/>
<evidence type="ECO:0000256" key="5">
    <source>
        <dbReference type="ARBA" id="ARBA00022777"/>
    </source>
</evidence>
<evidence type="ECO:0000259" key="9">
    <source>
        <dbReference type="Pfam" id="PF13614"/>
    </source>
</evidence>